<reference evidence="2" key="1">
    <citation type="submission" date="2014-09" db="EMBL/GenBank/DDBJ databases">
        <title>Genome sequence of the luminous mushroom Mycena chlorophos for searching fungal bioluminescence genes.</title>
        <authorList>
            <person name="Tanaka Y."/>
            <person name="Kasuga D."/>
            <person name="Oba Y."/>
            <person name="Hase S."/>
            <person name="Sato K."/>
            <person name="Oba Y."/>
            <person name="Sakakibara Y."/>
        </authorList>
    </citation>
    <scope>NUCLEOTIDE SEQUENCE</scope>
</reference>
<proteinExistence type="predicted"/>
<evidence type="ECO:0000313" key="3">
    <source>
        <dbReference type="Proteomes" id="UP000815677"/>
    </source>
</evidence>
<evidence type="ECO:0000256" key="1">
    <source>
        <dbReference type="SAM" id="MobiDB-lite"/>
    </source>
</evidence>
<feature type="compositionally biased region" description="Low complexity" evidence="1">
    <location>
        <begin position="217"/>
        <end position="264"/>
    </location>
</feature>
<dbReference type="EMBL" id="DF842372">
    <property type="protein sequence ID" value="GAT46368.1"/>
    <property type="molecule type" value="Genomic_DNA"/>
</dbReference>
<name>A0ABQ0L5M4_MYCCL</name>
<evidence type="ECO:0000313" key="2">
    <source>
        <dbReference type="EMBL" id="GAT46368.1"/>
    </source>
</evidence>
<accession>A0ABQ0L5M4</accession>
<feature type="compositionally biased region" description="Acidic residues" evidence="1">
    <location>
        <begin position="289"/>
        <end position="302"/>
    </location>
</feature>
<keyword evidence="3" id="KW-1185">Reference proteome</keyword>
<gene>
    <name evidence="2" type="ORF">MCHLO_03901</name>
</gene>
<sequence>VGGAHPDQYRLIHISSQHPSFNFFFGLSENEAYELSLLVPGGNHQHHRENSPVAAPAPDLGLALTQVARLLATVFAPLLQVPAPVPTPAKVSASARVPGPANDRLRCEEPDCKRIRAAGCANTRCPKHCHGRKKLQRRFCVVHPLVDQNAWEQGYQAAISASTAHQARSEADFNARFPLPDTTPSPETNSTPHLPRAFNILLPTLGASSSAGPSRVQTFTSRSTTCSTTSSSQSSGSSLQSSGSSSPSSGSSSQSSGSSSASSTLQPRPHPTLGPRTERVIDLSRADEIVEVSSDEEDEEDLERVIESLQEQLRQMQDKKGKGKRRASTVDQERKTRRRQDDFL</sequence>
<feature type="compositionally biased region" description="Basic and acidic residues" evidence="1">
    <location>
        <begin position="331"/>
        <end position="344"/>
    </location>
</feature>
<dbReference type="Proteomes" id="UP000815677">
    <property type="component" value="Unassembled WGS sequence"/>
</dbReference>
<feature type="non-terminal residue" evidence="2">
    <location>
        <position position="1"/>
    </location>
</feature>
<feature type="compositionally biased region" description="Polar residues" evidence="1">
    <location>
        <begin position="182"/>
        <end position="192"/>
    </location>
</feature>
<feature type="compositionally biased region" description="Basic and acidic residues" evidence="1">
    <location>
        <begin position="276"/>
        <end position="288"/>
    </location>
</feature>
<organism evidence="2 3">
    <name type="scientific">Mycena chlorophos</name>
    <name type="common">Agaric fungus</name>
    <name type="synonym">Agaricus chlorophos</name>
    <dbReference type="NCBI Taxonomy" id="658473"/>
    <lineage>
        <taxon>Eukaryota</taxon>
        <taxon>Fungi</taxon>
        <taxon>Dikarya</taxon>
        <taxon>Basidiomycota</taxon>
        <taxon>Agaricomycotina</taxon>
        <taxon>Agaricomycetes</taxon>
        <taxon>Agaricomycetidae</taxon>
        <taxon>Agaricales</taxon>
        <taxon>Marasmiineae</taxon>
        <taxon>Mycenaceae</taxon>
        <taxon>Mycena</taxon>
    </lineage>
</organism>
<protein>
    <submittedName>
        <fullName evidence="2">Uncharacterized protein</fullName>
    </submittedName>
</protein>
<feature type="region of interest" description="Disordered" evidence="1">
    <location>
        <begin position="175"/>
        <end position="194"/>
    </location>
</feature>
<feature type="region of interest" description="Disordered" evidence="1">
    <location>
        <begin position="208"/>
        <end position="344"/>
    </location>
</feature>